<proteinExistence type="predicted"/>
<organism evidence="1 2">
    <name type="scientific">Anas platyrhynchos</name>
    <name type="common">Mallard</name>
    <name type="synonym">Anas boschas</name>
    <dbReference type="NCBI Taxonomy" id="8839"/>
    <lineage>
        <taxon>Eukaryota</taxon>
        <taxon>Metazoa</taxon>
        <taxon>Chordata</taxon>
        <taxon>Craniata</taxon>
        <taxon>Vertebrata</taxon>
        <taxon>Euteleostomi</taxon>
        <taxon>Archelosauria</taxon>
        <taxon>Archosauria</taxon>
        <taxon>Dinosauria</taxon>
        <taxon>Saurischia</taxon>
        <taxon>Theropoda</taxon>
        <taxon>Coelurosauria</taxon>
        <taxon>Aves</taxon>
        <taxon>Neognathae</taxon>
        <taxon>Galloanserae</taxon>
        <taxon>Anseriformes</taxon>
        <taxon>Anatidae</taxon>
        <taxon>Anatinae</taxon>
        <taxon>Anas</taxon>
    </lineage>
</organism>
<keyword evidence="2" id="KW-1185">Reference proteome</keyword>
<evidence type="ECO:0000313" key="1">
    <source>
        <dbReference type="EMBL" id="EOA96931.1"/>
    </source>
</evidence>
<accession>R0JIX3</accession>
<dbReference type="EMBL" id="KB743829">
    <property type="protein sequence ID" value="EOA96931.1"/>
    <property type="molecule type" value="Genomic_DNA"/>
</dbReference>
<evidence type="ECO:0000313" key="2">
    <source>
        <dbReference type="Proteomes" id="UP000296049"/>
    </source>
</evidence>
<sequence>MVGRGGGALGDPEHFVPQLNAMKLWAHPGNFLLLQQLSCLRYLAFLLTRGEKPLDPIPGFRSRRLGDSGTLLCAWERGDSTCSASGKAAVVSKQTANVKEEGPKQQSEAVFGPRAACCPAKRSHPGPLLLPEAGAAAGPAGTEDLLVPQKKSAHCCKQVSAISRLSDSYWGFSSRLLDFLSSLSLALCAVPPLGAAAAQLWDQAPPPQAPCWAEKQSCHSPALLPASLSVLSLPLAQLLPSSGTRLPLRRLRAGQRNRAAIHQHCSQPPEQAPAPLEPGAGSLGICPHAGAAQRFLASATAAPAPCSVTAAIAAPGGKSSAGGRGTGLTAKASCSFPGRAANEQMGSLLLQDRSPYLSPCFAPVLKHPSPNVAPPTSDASALAWPCCYTWAQLPEGLHADLLHECKADSQGVSLSESAKSCSKSCSVISCLAAAELCFSVPFSCNIPMFCSEHTAVTPGKVSCPLGGGRLPCFALSTRLKPQGNLRVPLLEGDDLQTHISIHREELLWDEAKFSCSTAHSLSHTLDKKEDNRDGKCGLHKCALLSTVWQPGSHLRCLLEPLGPALSAEFPDVVASNPQHSTLSSSAHRFTIRVSVTLGNQNLQTNARFLRLCSGCLKHVDPDWIETGHLNPADMSLKHSVCNLGEPYTVSVTLGLRNLQTNARFLRLCSVSVTLGLRNLQTNARFLRLCSGCLKHVDPDWIETAHLNPTDVSLQGADALSMPLGEGKGKTLLCCSLHQHTRRQQAYPTGTECTSRPWVLGAFSGKRYFPLKSRAGKKAQELMPNCHTVTTQQGKAPCKS</sequence>
<protein>
    <submittedName>
        <fullName evidence="1">Uncharacterized protein</fullName>
    </submittedName>
</protein>
<dbReference type="Proteomes" id="UP000296049">
    <property type="component" value="Unassembled WGS sequence"/>
</dbReference>
<gene>
    <name evidence="1" type="ORF">Anapl_06542</name>
</gene>
<name>R0JIX3_ANAPL</name>
<dbReference type="AlphaFoldDB" id="R0JIX3"/>
<reference evidence="2" key="1">
    <citation type="journal article" date="2013" name="Nat. Genet.">
        <title>The duck genome and transcriptome provide insight into an avian influenza virus reservoir species.</title>
        <authorList>
            <person name="Huang Y."/>
            <person name="Li Y."/>
            <person name="Burt D.W."/>
            <person name="Chen H."/>
            <person name="Zhang Y."/>
            <person name="Qian W."/>
            <person name="Kim H."/>
            <person name="Gan S."/>
            <person name="Zhao Y."/>
            <person name="Li J."/>
            <person name="Yi K."/>
            <person name="Feng H."/>
            <person name="Zhu P."/>
            <person name="Li B."/>
            <person name="Liu Q."/>
            <person name="Fairley S."/>
            <person name="Magor K.E."/>
            <person name="Du Z."/>
            <person name="Hu X."/>
            <person name="Goodman L."/>
            <person name="Tafer H."/>
            <person name="Vignal A."/>
            <person name="Lee T."/>
            <person name="Kim K.W."/>
            <person name="Sheng Z."/>
            <person name="An Y."/>
            <person name="Searle S."/>
            <person name="Herrero J."/>
            <person name="Groenen M.A."/>
            <person name="Crooijmans R.P."/>
            <person name="Faraut T."/>
            <person name="Cai Q."/>
            <person name="Webster R.G."/>
            <person name="Aldridge J.R."/>
            <person name="Warren W.C."/>
            <person name="Bartschat S."/>
            <person name="Kehr S."/>
            <person name="Marz M."/>
            <person name="Stadler P.F."/>
            <person name="Smith J."/>
            <person name="Kraus R.H."/>
            <person name="Zhao Y."/>
            <person name="Ren L."/>
            <person name="Fei J."/>
            <person name="Morisson M."/>
            <person name="Kaiser P."/>
            <person name="Griffin D.K."/>
            <person name="Rao M."/>
            <person name="Pitel F."/>
            <person name="Wang J."/>
            <person name="Li N."/>
        </authorList>
    </citation>
    <scope>NUCLEOTIDE SEQUENCE [LARGE SCALE GENOMIC DNA]</scope>
</reference>